<dbReference type="GO" id="GO:0016791">
    <property type="term" value="F:phosphatase activity"/>
    <property type="evidence" value="ECO:0007669"/>
    <property type="project" value="TreeGrafter"/>
</dbReference>
<reference evidence="4 5" key="1">
    <citation type="submission" date="2019-03" db="EMBL/GenBank/DDBJ databases">
        <authorList>
            <person name="Gaulin E."/>
            <person name="Dumas B."/>
        </authorList>
    </citation>
    <scope>NUCLEOTIDE SEQUENCE [LARGE SCALE GENOMIC DNA]</scope>
    <source>
        <strain evidence="4">CBS 568.67</strain>
    </source>
</reference>
<feature type="binding site" evidence="2">
    <location>
        <begin position="8"/>
        <end position="15"/>
    </location>
    <ligand>
        <name>substrate</name>
    </ligand>
</feature>
<dbReference type="Gene3D" id="3.40.50.1240">
    <property type="entry name" value="Phosphoglycerate mutase-like"/>
    <property type="match status" value="1"/>
</dbReference>
<reference evidence="3" key="2">
    <citation type="submission" date="2019-06" db="EMBL/GenBank/DDBJ databases">
        <title>Genomics analysis of Aphanomyces spp. identifies a new class of oomycete effector associated with host adaptation.</title>
        <authorList>
            <person name="Gaulin E."/>
        </authorList>
    </citation>
    <scope>NUCLEOTIDE SEQUENCE</scope>
    <source>
        <strain evidence="3">CBS 578.67</strain>
    </source>
</reference>
<dbReference type="PANTHER" id="PTHR48100:SF1">
    <property type="entry name" value="HISTIDINE PHOSPHATASE FAMILY PROTEIN-RELATED"/>
    <property type="match status" value="1"/>
</dbReference>
<dbReference type="Proteomes" id="UP000332933">
    <property type="component" value="Unassembled WGS sequence"/>
</dbReference>
<dbReference type="GO" id="GO:0005737">
    <property type="term" value="C:cytoplasm"/>
    <property type="evidence" value="ECO:0007669"/>
    <property type="project" value="TreeGrafter"/>
</dbReference>
<dbReference type="InterPro" id="IPR050275">
    <property type="entry name" value="PGM_Phosphatase"/>
</dbReference>
<dbReference type="AlphaFoldDB" id="A0A485KPW4"/>
<dbReference type="CDD" id="cd07067">
    <property type="entry name" value="HP_PGM_like"/>
    <property type="match status" value="1"/>
</dbReference>
<dbReference type="Pfam" id="PF00300">
    <property type="entry name" value="His_Phos_1"/>
    <property type="match status" value="1"/>
</dbReference>
<feature type="active site" description="Proton donor/acceptor" evidence="1">
    <location>
        <position position="86"/>
    </location>
</feature>
<accession>A0A485KPW4</accession>
<feature type="active site" description="Tele-phosphohistidine intermediate" evidence="1">
    <location>
        <position position="9"/>
    </location>
</feature>
<proteinExistence type="predicted"/>
<protein>
    <submittedName>
        <fullName evidence="4">Aste57867_10268 protein</fullName>
    </submittedName>
</protein>
<dbReference type="SMART" id="SM00855">
    <property type="entry name" value="PGAM"/>
    <property type="match status" value="1"/>
</dbReference>
<dbReference type="InterPro" id="IPR029033">
    <property type="entry name" value="His_PPase_superfam"/>
</dbReference>
<feature type="binding site" evidence="2">
    <location>
        <begin position="86"/>
        <end position="89"/>
    </location>
    <ligand>
        <name>substrate</name>
    </ligand>
</feature>
<name>A0A485KPW4_9STRA</name>
<dbReference type="EMBL" id="VJMH01005195">
    <property type="protein sequence ID" value="KAF0699147.1"/>
    <property type="molecule type" value="Genomic_DNA"/>
</dbReference>
<evidence type="ECO:0000313" key="3">
    <source>
        <dbReference type="EMBL" id="KAF0699147.1"/>
    </source>
</evidence>
<organism evidence="4 5">
    <name type="scientific">Aphanomyces stellatus</name>
    <dbReference type="NCBI Taxonomy" id="120398"/>
    <lineage>
        <taxon>Eukaryota</taxon>
        <taxon>Sar</taxon>
        <taxon>Stramenopiles</taxon>
        <taxon>Oomycota</taxon>
        <taxon>Saprolegniomycetes</taxon>
        <taxon>Saprolegniales</taxon>
        <taxon>Verrucalvaceae</taxon>
        <taxon>Aphanomyces</taxon>
    </lineage>
</organism>
<dbReference type="PANTHER" id="PTHR48100">
    <property type="entry name" value="BROAD-SPECIFICITY PHOSPHATASE YOR283W-RELATED"/>
    <property type="match status" value="1"/>
</dbReference>
<sequence length="219" mass="24502">MVEVWLIRHGLTDWNVAGRWQGHTDIPLNDDGRAQAHRVAAYLRVVHAKTPFDAILSSDLSRASATAATIGMALNLPVKQDERFREENYGLLEGHTAEEIKADPILSSVWAERKQRDCNGSHTDDGSESRQDSLDRTAAAFQWLDKAFPHMRVVVVTHGGFIINCFRHVHGFSAAYPVVKEHKCPKIANTSISIVMKSTSDGKRKEAWRGLQWGTRPHA</sequence>
<evidence type="ECO:0000313" key="4">
    <source>
        <dbReference type="EMBL" id="VFT87143.1"/>
    </source>
</evidence>
<dbReference type="SUPFAM" id="SSF53254">
    <property type="entry name" value="Phosphoglycerate mutase-like"/>
    <property type="match status" value="1"/>
</dbReference>
<dbReference type="EMBL" id="CAADRA010005216">
    <property type="protein sequence ID" value="VFT87143.1"/>
    <property type="molecule type" value="Genomic_DNA"/>
</dbReference>
<evidence type="ECO:0000256" key="2">
    <source>
        <dbReference type="PIRSR" id="PIRSR613078-2"/>
    </source>
</evidence>
<feature type="binding site" evidence="2">
    <location>
        <position position="62"/>
    </location>
    <ligand>
        <name>substrate</name>
    </ligand>
</feature>
<dbReference type="OrthoDB" id="78184at2759"/>
<dbReference type="InterPro" id="IPR013078">
    <property type="entry name" value="His_Pase_superF_clade-1"/>
</dbReference>
<evidence type="ECO:0000313" key="5">
    <source>
        <dbReference type="Proteomes" id="UP000332933"/>
    </source>
</evidence>
<evidence type="ECO:0000256" key="1">
    <source>
        <dbReference type="PIRSR" id="PIRSR613078-1"/>
    </source>
</evidence>
<keyword evidence="5" id="KW-1185">Reference proteome</keyword>
<gene>
    <name evidence="4" type="primary">Aste57867_10268</name>
    <name evidence="3" type="ORF">As57867_010228</name>
    <name evidence="4" type="ORF">ASTE57867_10268</name>
</gene>